<dbReference type="PROSITE" id="PS50060">
    <property type="entry name" value="MAM_2"/>
    <property type="match status" value="1"/>
</dbReference>
<dbReference type="CDD" id="cd00063">
    <property type="entry name" value="FN3"/>
    <property type="match status" value="1"/>
</dbReference>
<dbReference type="OrthoDB" id="975384at2"/>
<keyword evidence="1 2" id="KW-0732">Signal</keyword>
<dbReference type="NCBIfam" id="TIGR04183">
    <property type="entry name" value="Por_Secre_tail"/>
    <property type="match status" value="1"/>
</dbReference>
<evidence type="ECO:0000256" key="1">
    <source>
        <dbReference type="ARBA" id="ARBA00022729"/>
    </source>
</evidence>
<comment type="caution">
    <text evidence="5">The sequence shown here is derived from an EMBL/GenBank/DDBJ whole genome shotgun (WGS) entry which is preliminary data.</text>
</comment>
<sequence length="1414" mass="148872">MKKILLIFSALFTGLIGVAQVNIGSGAIGTNDQHIPIEPYYGYTYSQMIYTAAEINTSGDIDSLIFYKDGTSLSNSNDWTVYLGHTALNSFATTNSWIASTGLTQVFSGTVTQVGSEVKIVFSTTFTYNGTDNLVIAVDENASGYDSNADDFYCSPTGATDRAITYYNDITNPDPTSPPTSGAVLSAFVANVQIGGITQTCPSLTGLTANNITATTADLDWNAGSGTDYQVVYGVNGFLIGAGTSTTVLVDSFNVTGLTGGIDYQFYVRNICSPGDTTAWAGPFSFTTNCPTSYIPAYTQDFSNYVPNCWEEGQGVLGSSNTTFSSTTSSNWIADGFGNVGSTGSARMEIYSTGRDEWLISPTIDLGTGANPYQLQFDVALTNWINTNTDVLGADDTLAVVISTDNGVTWNTTNILQAYTVGNEPSAAGDFTIIPLTGYTGLVKFGFYAASSVSNVDVNVYIDNFAVVDVPSCPQPTGVSVTGLTSTTVDIAWTVGAANTVIEYGPVGFTQGTGTFLSVTGGTATITGLTPINDYQFYIKDSCGLGDESVWTGPVAFSTACPNFTPTYTEDFSNYVPQCWSEGEGQLGATNTVFSSTSSSSWIADGFANNGSTGAARMEIWSTGRDEWLFSPTIDLGTGATQYQVEFDLALTYYSNTNADVLGTDDTLAIVISTDNGVTWSQANILQQWDATTSSISNTGQFVAIDLSAYTGLVQFGFYAASTVSGGDVNVYIDNFQVLPIPSCPKPLSLMASNVMYNAVDVSWATGGAADVQIEYGPAGFTPGTGTLMLANSNPFNLTGLMAETGYDFYLRDICAIGDTSLWNGPSSFTTPCAPIMAPIIDDVEGHSPVTSGSVGISNSLCWDGESFGTIWGVDNVGGTTSGSTGPDGAHSGSAYFYLETSTGSTGDYADLLSPSIDVSGLTNPSINFFYHMYGASMDTMIVAVNDGAGWTEVWRIFGEQQTAGSDSWIEKYIPLDGFSGVLQVRVRGYRGISYTGDMAIDDAGIVDCPVSFATVTANACDSLVAASGMVYTASGTYNDTIMNAVGCDSIITYNVTILNATASSITEVSCGTYTAPSGMTYGTTGIYMDTIMNTAGCDSVITIDLTVNNTFSSITEVVCESYTGPSGTVYTATGIVTDTIANSIGCDSIITIDLTVNPATSNSLIISECDTYTSASGVVYTTTGNYQEMFTNAAGCDSTLYLDVTIHDSYDLNIIEDACDEFVSDAGTVYNTTGVYTESYTASTGCDSIINYDVTITTIDNAISVSQGVVLTADQTGASYQWLDCNNGNAAIAGETSQTFTAVLNGDYACEIMLGTCTKISDCISVSSVGINDASSDVFSIYPNPNNGQFKIEMDKLTTNTEVIISNAAGQVVYKGQLNQTSSVVNLTGIESGLYVVNVLNEELNIKKTLIIE</sequence>
<dbReference type="RefSeq" id="WP_111062457.1">
    <property type="nucleotide sequence ID" value="NZ_JBHUCU010000027.1"/>
</dbReference>
<evidence type="ECO:0000256" key="2">
    <source>
        <dbReference type="SAM" id="SignalP"/>
    </source>
</evidence>
<dbReference type="EMBL" id="QKSB01000003">
    <property type="protein sequence ID" value="PZE17496.1"/>
    <property type="molecule type" value="Genomic_DNA"/>
</dbReference>
<dbReference type="Proteomes" id="UP000249248">
    <property type="component" value="Unassembled WGS sequence"/>
</dbReference>
<dbReference type="GO" id="GO:0005975">
    <property type="term" value="P:carbohydrate metabolic process"/>
    <property type="evidence" value="ECO:0007669"/>
    <property type="project" value="UniProtKB-ARBA"/>
</dbReference>
<dbReference type="InterPro" id="IPR013783">
    <property type="entry name" value="Ig-like_fold"/>
</dbReference>
<dbReference type="SUPFAM" id="SSF49265">
    <property type="entry name" value="Fibronectin type III"/>
    <property type="match status" value="3"/>
</dbReference>
<gene>
    <name evidence="5" type="ORF">DNU06_06620</name>
</gene>
<dbReference type="Pfam" id="PF00629">
    <property type="entry name" value="MAM"/>
    <property type="match status" value="1"/>
</dbReference>
<evidence type="ECO:0000259" key="3">
    <source>
        <dbReference type="PROSITE" id="PS50060"/>
    </source>
</evidence>
<feature type="domain" description="Fibronectin type-III" evidence="4">
    <location>
        <begin position="203"/>
        <end position="291"/>
    </location>
</feature>
<proteinExistence type="predicted"/>
<dbReference type="Pfam" id="PF18962">
    <property type="entry name" value="Por_Secre_tail"/>
    <property type="match status" value="1"/>
</dbReference>
<protein>
    <recommendedName>
        <fullName evidence="7">MAM domain-containing protein</fullName>
    </recommendedName>
</protein>
<dbReference type="CDD" id="cd06263">
    <property type="entry name" value="MAM"/>
    <property type="match status" value="1"/>
</dbReference>
<dbReference type="PROSITE" id="PS50853">
    <property type="entry name" value="FN3"/>
    <property type="match status" value="2"/>
</dbReference>
<keyword evidence="6" id="KW-1185">Reference proteome</keyword>
<dbReference type="SUPFAM" id="SSF49899">
    <property type="entry name" value="Concanavalin A-like lectins/glucanases"/>
    <property type="match status" value="1"/>
</dbReference>
<feature type="signal peptide" evidence="2">
    <location>
        <begin position="1"/>
        <end position="21"/>
    </location>
</feature>
<dbReference type="InterPro" id="IPR013320">
    <property type="entry name" value="ConA-like_dom_sf"/>
</dbReference>
<evidence type="ECO:0000313" key="5">
    <source>
        <dbReference type="EMBL" id="PZE17496.1"/>
    </source>
</evidence>
<evidence type="ECO:0000313" key="6">
    <source>
        <dbReference type="Proteomes" id="UP000249248"/>
    </source>
</evidence>
<name>A0A2W1NHU4_9FLAO</name>
<feature type="domain" description="Fibronectin type-III" evidence="4">
    <location>
        <begin position="475"/>
        <end position="562"/>
    </location>
</feature>
<dbReference type="PANTHER" id="PTHR23282">
    <property type="entry name" value="APICAL ENDOSOMAL GLYCOPROTEIN PRECURSOR"/>
    <property type="match status" value="1"/>
</dbReference>
<feature type="chain" id="PRO_5015950915" description="MAM domain-containing protein" evidence="2">
    <location>
        <begin position="22"/>
        <end position="1414"/>
    </location>
</feature>
<dbReference type="InterPro" id="IPR036116">
    <property type="entry name" value="FN3_sf"/>
</dbReference>
<dbReference type="SMART" id="SM00060">
    <property type="entry name" value="FN3"/>
    <property type="match status" value="3"/>
</dbReference>
<accession>A0A2W1NHU4</accession>
<organism evidence="5 6">
    <name type="scientific">Putridiphycobacter roseus</name>
    <dbReference type="NCBI Taxonomy" id="2219161"/>
    <lineage>
        <taxon>Bacteria</taxon>
        <taxon>Pseudomonadati</taxon>
        <taxon>Bacteroidota</taxon>
        <taxon>Flavobacteriia</taxon>
        <taxon>Flavobacteriales</taxon>
        <taxon>Crocinitomicaceae</taxon>
        <taxon>Putridiphycobacter</taxon>
    </lineage>
</organism>
<dbReference type="InterPro" id="IPR000998">
    <property type="entry name" value="MAM_dom"/>
</dbReference>
<dbReference type="Gene3D" id="2.60.40.10">
    <property type="entry name" value="Immunoglobulins"/>
    <property type="match status" value="3"/>
</dbReference>
<dbReference type="PANTHER" id="PTHR23282:SF142">
    <property type="entry name" value="MAM DOMAIN-CONTAINING PROTEIN"/>
    <property type="match status" value="1"/>
</dbReference>
<dbReference type="GO" id="GO:0016020">
    <property type="term" value="C:membrane"/>
    <property type="evidence" value="ECO:0007669"/>
    <property type="project" value="InterPro"/>
</dbReference>
<dbReference type="InterPro" id="IPR026444">
    <property type="entry name" value="Secre_tail"/>
</dbReference>
<evidence type="ECO:0008006" key="7">
    <source>
        <dbReference type="Google" id="ProtNLM"/>
    </source>
</evidence>
<reference evidence="5 6" key="1">
    <citation type="submission" date="2018-06" db="EMBL/GenBank/DDBJ databases">
        <title>The draft genome sequence of Crocinitomix sp. SM1701.</title>
        <authorList>
            <person name="Zhang X."/>
        </authorList>
    </citation>
    <scope>NUCLEOTIDE SEQUENCE [LARGE SCALE GENOMIC DNA]</scope>
    <source>
        <strain evidence="5 6">SM1701</strain>
    </source>
</reference>
<evidence type="ECO:0000259" key="4">
    <source>
        <dbReference type="PROSITE" id="PS50853"/>
    </source>
</evidence>
<dbReference type="InterPro" id="IPR003961">
    <property type="entry name" value="FN3_dom"/>
</dbReference>
<feature type="domain" description="MAM" evidence="3">
    <location>
        <begin position="872"/>
        <end position="1011"/>
    </location>
</feature>
<dbReference type="SMART" id="SM00137">
    <property type="entry name" value="MAM"/>
    <property type="match status" value="1"/>
</dbReference>
<dbReference type="Gene3D" id="2.60.120.200">
    <property type="match status" value="3"/>
</dbReference>
<dbReference type="GO" id="GO:0004553">
    <property type="term" value="F:hydrolase activity, hydrolyzing O-glycosyl compounds"/>
    <property type="evidence" value="ECO:0007669"/>
    <property type="project" value="UniProtKB-ARBA"/>
</dbReference>
<dbReference type="InterPro" id="IPR051560">
    <property type="entry name" value="MAM_domain-containing"/>
</dbReference>